<evidence type="ECO:0000256" key="1">
    <source>
        <dbReference type="SAM" id="MobiDB-lite"/>
    </source>
</evidence>
<protein>
    <submittedName>
        <fullName evidence="2">(northern house mosquito) hypothetical protein</fullName>
    </submittedName>
</protein>
<feature type="region of interest" description="Disordered" evidence="1">
    <location>
        <begin position="124"/>
        <end position="164"/>
    </location>
</feature>
<organism evidence="2">
    <name type="scientific">Culex pipiens</name>
    <name type="common">House mosquito</name>
    <dbReference type="NCBI Taxonomy" id="7175"/>
    <lineage>
        <taxon>Eukaryota</taxon>
        <taxon>Metazoa</taxon>
        <taxon>Ecdysozoa</taxon>
        <taxon>Arthropoda</taxon>
        <taxon>Hexapoda</taxon>
        <taxon>Insecta</taxon>
        <taxon>Pterygota</taxon>
        <taxon>Neoptera</taxon>
        <taxon>Endopterygota</taxon>
        <taxon>Diptera</taxon>
        <taxon>Nematocera</taxon>
        <taxon>Culicoidea</taxon>
        <taxon>Culicidae</taxon>
        <taxon>Culicinae</taxon>
        <taxon>Culicini</taxon>
        <taxon>Culex</taxon>
        <taxon>Culex</taxon>
    </lineage>
</organism>
<reference evidence="2" key="1">
    <citation type="submission" date="2021-05" db="EMBL/GenBank/DDBJ databases">
        <authorList>
            <person name="Alioto T."/>
            <person name="Alioto T."/>
            <person name="Gomez Garrido J."/>
        </authorList>
    </citation>
    <scope>NUCLEOTIDE SEQUENCE</scope>
</reference>
<dbReference type="EMBL" id="HBUE01139866">
    <property type="protein sequence ID" value="CAG6500266.1"/>
    <property type="molecule type" value="Transcribed_RNA"/>
</dbReference>
<accession>A0A8D8CTT6</accession>
<dbReference type="EMBL" id="HBUE01139865">
    <property type="protein sequence ID" value="CAG6500264.1"/>
    <property type="molecule type" value="Transcribed_RNA"/>
</dbReference>
<dbReference type="EMBL" id="HBUE01139868">
    <property type="protein sequence ID" value="CAG6500270.1"/>
    <property type="molecule type" value="Transcribed_RNA"/>
</dbReference>
<feature type="region of interest" description="Disordered" evidence="1">
    <location>
        <begin position="327"/>
        <end position="381"/>
    </location>
</feature>
<feature type="compositionally biased region" description="Basic and acidic residues" evidence="1">
    <location>
        <begin position="346"/>
        <end position="357"/>
    </location>
</feature>
<proteinExistence type="predicted"/>
<evidence type="ECO:0000313" key="2">
    <source>
        <dbReference type="EMBL" id="CAG6500270.1"/>
    </source>
</evidence>
<sequence length="381" mass="40124">MITSRRDIMSRRFIRGIRGGNRFRSIPRQSGTARRMEGIIEVIGSGHLPRAFPSTTSTGVRPRGLRLLRCVDLLPAGHLPAGGPMTISGANRCIKEGGRNGSHVPEVLADTGTSVDRFRHRCHRRNAAGTDEAEIGSRRSATSASHRPVRLGEEDGSSSMTSVAEGLTEDVTGRRDINIAAAIVTKSFPVVIAPTGITAPRGAAIGKSTTIRKSAARLPAVGTLLQWAADEEVPRCRHPPGIVASAVPRTAITSPRRAITATASMTSAVPAIGVATGTTEDHLRPGWIAVAEAASTADVAARSGVVAAAWNAAVVGTFPMTRVADSRWTPTGSRRDQTGRVASVESEVHGHRVDGPRRGQSLASGTGIEVEGGGLVRRRRR</sequence>
<name>A0A8D8CTT6_CULPI</name>
<dbReference type="AlphaFoldDB" id="A0A8D8CTT6"/>